<keyword evidence="2" id="KW-1185">Reference proteome</keyword>
<dbReference type="Proteomes" id="UP001203297">
    <property type="component" value="Unassembled WGS sequence"/>
</dbReference>
<evidence type="ECO:0000313" key="2">
    <source>
        <dbReference type="Proteomes" id="UP001203297"/>
    </source>
</evidence>
<protein>
    <submittedName>
        <fullName evidence="1">Uncharacterized protein</fullName>
    </submittedName>
</protein>
<name>A0AAD4M2X5_9AGAM</name>
<organism evidence="1 2">
    <name type="scientific">Multifurca ochricompacta</name>
    <dbReference type="NCBI Taxonomy" id="376703"/>
    <lineage>
        <taxon>Eukaryota</taxon>
        <taxon>Fungi</taxon>
        <taxon>Dikarya</taxon>
        <taxon>Basidiomycota</taxon>
        <taxon>Agaricomycotina</taxon>
        <taxon>Agaricomycetes</taxon>
        <taxon>Russulales</taxon>
        <taxon>Russulaceae</taxon>
        <taxon>Multifurca</taxon>
    </lineage>
</organism>
<comment type="caution">
    <text evidence="1">The sequence shown here is derived from an EMBL/GenBank/DDBJ whole genome shotgun (WGS) entry which is preliminary data.</text>
</comment>
<reference evidence="1" key="1">
    <citation type="journal article" date="2022" name="New Phytol.">
        <title>Evolutionary transition to the ectomycorrhizal habit in the genomes of a hyperdiverse lineage of mushroom-forming fungi.</title>
        <authorList>
            <person name="Looney B."/>
            <person name="Miyauchi S."/>
            <person name="Morin E."/>
            <person name="Drula E."/>
            <person name="Courty P.E."/>
            <person name="Kohler A."/>
            <person name="Kuo A."/>
            <person name="LaButti K."/>
            <person name="Pangilinan J."/>
            <person name="Lipzen A."/>
            <person name="Riley R."/>
            <person name="Andreopoulos W."/>
            <person name="He G."/>
            <person name="Johnson J."/>
            <person name="Nolan M."/>
            <person name="Tritt A."/>
            <person name="Barry K.W."/>
            <person name="Grigoriev I.V."/>
            <person name="Nagy L.G."/>
            <person name="Hibbett D."/>
            <person name="Henrissat B."/>
            <person name="Matheny P.B."/>
            <person name="Labbe J."/>
            <person name="Martin F.M."/>
        </authorList>
    </citation>
    <scope>NUCLEOTIDE SEQUENCE</scope>
    <source>
        <strain evidence="1">BPL690</strain>
    </source>
</reference>
<evidence type="ECO:0000313" key="1">
    <source>
        <dbReference type="EMBL" id="KAI0297778.1"/>
    </source>
</evidence>
<feature type="non-terminal residue" evidence="1">
    <location>
        <position position="56"/>
    </location>
</feature>
<accession>A0AAD4M2X5</accession>
<gene>
    <name evidence="1" type="ORF">B0F90DRAFT_1737448</name>
</gene>
<sequence length="56" mass="6854">MDPFFPPMPSIRVWEWDSGPRPRQSHYWCEERNWVNIKITRLINQSTSSRRHSLIN</sequence>
<dbReference type="EMBL" id="WTXG01000034">
    <property type="protein sequence ID" value="KAI0297778.1"/>
    <property type="molecule type" value="Genomic_DNA"/>
</dbReference>
<proteinExistence type="predicted"/>
<dbReference type="AlphaFoldDB" id="A0AAD4M2X5"/>